<keyword evidence="2 4" id="KW-0378">Hydrolase</keyword>
<evidence type="ECO:0000313" key="7">
    <source>
        <dbReference type="EMBL" id="CAD5125139.1"/>
    </source>
</evidence>
<reference evidence="7 8" key="1">
    <citation type="submission" date="2020-08" db="EMBL/GenBank/DDBJ databases">
        <authorList>
            <person name="Hejnol A."/>
        </authorList>
    </citation>
    <scope>NUCLEOTIDE SEQUENCE [LARGE SCALE GENOMIC DNA]</scope>
</reference>
<protein>
    <submittedName>
        <fullName evidence="7">DgyrCDS13382</fullName>
    </submittedName>
</protein>
<evidence type="ECO:0000256" key="1">
    <source>
        <dbReference type="ARBA" id="ARBA00022723"/>
    </source>
</evidence>
<keyword evidence="5" id="KW-0472">Membrane</keyword>
<evidence type="ECO:0000256" key="2">
    <source>
        <dbReference type="ARBA" id="ARBA00022801"/>
    </source>
</evidence>
<dbReference type="Proteomes" id="UP000549394">
    <property type="component" value="Unassembled WGS sequence"/>
</dbReference>
<dbReference type="SMART" id="SM00332">
    <property type="entry name" value="PP2Cc"/>
    <property type="match status" value="1"/>
</dbReference>
<proteinExistence type="inferred from homology"/>
<dbReference type="InterPro" id="IPR036457">
    <property type="entry name" value="PPM-type-like_dom_sf"/>
</dbReference>
<evidence type="ECO:0000256" key="5">
    <source>
        <dbReference type="SAM" id="Phobius"/>
    </source>
</evidence>
<comment type="caution">
    <text evidence="7">The sequence shown here is derived from an EMBL/GenBank/DDBJ whole genome shotgun (WGS) entry which is preliminary data.</text>
</comment>
<dbReference type="CDD" id="cd00143">
    <property type="entry name" value="PP2Cc"/>
    <property type="match status" value="1"/>
</dbReference>
<keyword evidence="8" id="KW-1185">Reference proteome</keyword>
<dbReference type="InterPro" id="IPR001932">
    <property type="entry name" value="PPM-type_phosphatase-like_dom"/>
</dbReference>
<dbReference type="InterPro" id="IPR000222">
    <property type="entry name" value="PP2C_BS"/>
</dbReference>
<gene>
    <name evidence="7" type="ORF">DGYR_LOCUS12571</name>
</gene>
<dbReference type="AlphaFoldDB" id="A0A7I8WAI5"/>
<dbReference type="GO" id="GO:0046872">
    <property type="term" value="F:metal ion binding"/>
    <property type="evidence" value="ECO:0007669"/>
    <property type="project" value="UniProtKB-KW"/>
</dbReference>
<evidence type="ECO:0000313" key="8">
    <source>
        <dbReference type="Proteomes" id="UP000549394"/>
    </source>
</evidence>
<dbReference type="EMBL" id="CAJFCJ010000025">
    <property type="protein sequence ID" value="CAD5125139.1"/>
    <property type="molecule type" value="Genomic_DNA"/>
</dbReference>
<evidence type="ECO:0000259" key="6">
    <source>
        <dbReference type="PROSITE" id="PS51746"/>
    </source>
</evidence>
<feature type="transmembrane region" description="Helical" evidence="5">
    <location>
        <begin position="12"/>
        <end position="29"/>
    </location>
</feature>
<evidence type="ECO:0000256" key="3">
    <source>
        <dbReference type="ARBA" id="ARBA00022912"/>
    </source>
</evidence>
<name>A0A7I8WAI5_9ANNE</name>
<accession>A0A7I8WAI5</accession>
<dbReference type="SUPFAM" id="SSF81606">
    <property type="entry name" value="PP2C-like"/>
    <property type="match status" value="1"/>
</dbReference>
<sequence length="303" mass="34604">MVFMDCCSYLFDLRTLTWGFGVLVTYYLFKKRSGKEDKSGKVCWRMSKGLVACVAYQGQRQTMEDRMNIIRSGKVGDIYSVFDGHGGEFAVEFVEKMLISRLLTRLYKPFSNGLKGRYLQSMIRQEIAYVANLLNKIEDESGEKSGTTVCVTLKKNDKIYIANVGDSRALVCTNDNKIIQITRDHKPNDKLERKRIEKSGSYVKFVQTICRLEGILSVSRTLGDRQVGGVSNEPDIFVRNTQDCKFLLMATDGFWDAFTNEEAVETILQRRKQFSLKNTCEFLTKMAEVYGSMDNITVLIAEF</sequence>
<keyword evidence="5" id="KW-0812">Transmembrane</keyword>
<evidence type="ECO:0000256" key="4">
    <source>
        <dbReference type="RuleBase" id="RU003465"/>
    </source>
</evidence>
<organism evidence="7 8">
    <name type="scientific">Dimorphilus gyrociliatus</name>
    <dbReference type="NCBI Taxonomy" id="2664684"/>
    <lineage>
        <taxon>Eukaryota</taxon>
        <taxon>Metazoa</taxon>
        <taxon>Spiralia</taxon>
        <taxon>Lophotrochozoa</taxon>
        <taxon>Annelida</taxon>
        <taxon>Polychaeta</taxon>
        <taxon>Polychaeta incertae sedis</taxon>
        <taxon>Dinophilidae</taxon>
        <taxon>Dimorphilus</taxon>
    </lineage>
</organism>
<keyword evidence="1" id="KW-0479">Metal-binding</keyword>
<dbReference type="OrthoDB" id="343114at2759"/>
<dbReference type="GO" id="GO:0004722">
    <property type="term" value="F:protein serine/threonine phosphatase activity"/>
    <property type="evidence" value="ECO:0007669"/>
    <property type="project" value="InterPro"/>
</dbReference>
<dbReference type="PROSITE" id="PS51746">
    <property type="entry name" value="PPM_2"/>
    <property type="match status" value="1"/>
</dbReference>
<dbReference type="InterPro" id="IPR015655">
    <property type="entry name" value="PP2C"/>
</dbReference>
<dbReference type="PANTHER" id="PTHR47992">
    <property type="entry name" value="PROTEIN PHOSPHATASE"/>
    <property type="match status" value="1"/>
</dbReference>
<dbReference type="Pfam" id="PF00481">
    <property type="entry name" value="PP2C"/>
    <property type="match status" value="1"/>
</dbReference>
<comment type="similarity">
    <text evidence="4">Belongs to the PP2C family.</text>
</comment>
<dbReference type="PROSITE" id="PS01032">
    <property type="entry name" value="PPM_1"/>
    <property type="match status" value="1"/>
</dbReference>
<keyword evidence="5" id="KW-1133">Transmembrane helix</keyword>
<feature type="domain" description="PPM-type phosphatase" evidence="6">
    <location>
        <begin position="50"/>
        <end position="303"/>
    </location>
</feature>
<dbReference type="SMART" id="SM00331">
    <property type="entry name" value="PP2C_SIG"/>
    <property type="match status" value="1"/>
</dbReference>
<dbReference type="Gene3D" id="3.60.40.10">
    <property type="entry name" value="PPM-type phosphatase domain"/>
    <property type="match status" value="1"/>
</dbReference>
<keyword evidence="3 4" id="KW-0904">Protein phosphatase</keyword>